<evidence type="ECO:0000313" key="4">
    <source>
        <dbReference type="Proteomes" id="UP000294543"/>
    </source>
</evidence>
<evidence type="ECO:0000256" key="1">
    <source>
        <dbReference type="SAM" id="MobiDB-lite"/>
    </source>
</evidence>
<feature type="region of interest" description="Disordered" evidence="1">
    <location>
        <begin position="294"/>
        <end position="333"/>
    </location>
</feature>
<evidence type="ECO:0000259" key="2">
    <source>
        <dbReference type="Pfam" id="PF09250"/>
    </source>
</evidence>
<comment type="caution">
    <text evidence="3">The sequence shown here is derived from an EMBL/GenBank/DDBJ whole genome shotgun (WGS) entry which is preliminary data.</text>
</comment>
<dbReference type="AlphaFoldDB" id="A0A4R4VQN0"/>
<keyword evidence="4" id="KW-1185">Reference proteome</keyword>
<proteinExistence type="predicted"/>
<feature type="compositionally biased region" description="Pro residues" evidence="1">
    <location>
        <begin position="15"/>
        <end position="24"/>
    </location>
</feature>
<protein>
    <recommendedName>
        <fullName evidence="2">DNA primase/polymerase bifunctional N-terminal domain-containing protein</fullName>
    </recommendedName>
</protein>
<feature type="region of interest" description="Disordered" evidence="1">
    <location>
        <begin position="1"/>
        <end position="38"/>
    </location>
</feature>
<feature type="domain" description="DNA primase/polymerase bifunctional N-terminal" evidence="2">
    <location>
        <begin position="47"/>
        <end position="135"/>
    </location>
</feature>
<dbReference type="OrthoDB" id="3405463at2"/>
<evidence type="ECO:0000313" key="3">
    <source>
        <dbReference type="EMBL" id="TDD08258.1"/>
    </source>
</evidence>
<dbReference type="InterPro" id="IPR015330">
    <property type="entry name" value="DNA_primase/pol_bifunc_N"/>
</dbReference>
<organism evidence="3 4">
    <name type="scientific">Nonomuraea diastatica</name>
    <dbReference type="NCBI Taxonomy" id="1848329"/>
    <lineage>
        <taxon>Bacteria</taxon>
        <taxon>Bacillati</taxon>
        <taxon>Actinomycetota</taxon>
        <taxon>Actinomycetes</taxon>
        <taxon>Streptosporangiales</taxon>
        <taxon>Streptosporangiaceae</taxon>
        <taxon>Nonomuraea</taxon>
    </lineage>
</organism>
<feature type="compositionally biased region" description="Low complexity" evidence="1">
    <location>
        <begin position="232"/>
        <end position="243"/>
    </location>
</feature>
<dbReference type="Pfam" id="PF09250">
    <property type="entry name" value="Prim-Pol"/>
    <property type="match status" value="1"/>
</dbReference>
<feature type="region of interest" description="Disordered" evidence="1">
    <location>
        <begin position="107"/>
        <end position="131"/>
    </location>
</feature>
<reference evidence="3 4" key="1">
    <citation type="submission" date="2019-03" db="EMBL/GenBank/DDBJ databases">
        <title>Draft genome sequences of novel Actinobacteria.</title>
        <authorList>
            <person name="Sahin N."/>
            <person name="Ay H."/>
            <person name="Saygin H."/>
        </authorList>
    </citation>
    <scope>NUCLEOTIDE SEQUENCE [LARGE SCALE GENOMIC DNA]</scope>
    <source>
        <strain evidence="3 4">KC712</strain>
    </source>
</reference>
<dbReference type="EMBL" id="SMKP01000253">
    <property type="protein sequence ID" value="TDD08258.1"/>
    <property type="molecule type" value="Genomic_DNA"/>
</dbReference>
<dbReference type="Proteomes" id="UP000294543">
    <property type="component" value="Unassembled WGS sequence"/>
</dbReference>
<name>A0A4R4VQN0_9ACTN</name>
<dbReference type="SUPFAM" id="SSF56747">
    <property type="entry name" value="Prim-pol domain"/>
    <property type="match status" value="1"/>
</dbReference>
<feature type="region of interest" description="Disordered" evidence="1">
    <location>
        <begin position="220"/>
        <end position="243"/>
    </location>
</feature>
<accession>A0A4R4VQN0</accession>
<gene>
    <name evidence="3" type="ORF">E1294_47585</name>
</gene>
<sequence>MFHVRLVGGAEERGVPPPPSPSQYPPQVLKEPTMPAPRVKDGPRFKAGASGVLGVDLDVQGDVDGIARFAAACTTYGQPWPDTLTVRTPHGLHLYFTVPADRIIGSASGTTPLGPGVDTRGPKTSGKTLGRPAAIDQDKAAAIVEEYRQGAAVKALARRHQVAPKTIRRVLDAAGARDLPGQPARRRPTPASSIACPRWARTRPSMRRDCSPITCVPLVMQPSARPSPPGRPSAAATATRSASRPPLALHCAALEQSAALADAGPTERKAHRVYAARVTAVQGKHSEVRDHADVSGIRGMGGCRGPRIAARHTTSWPRSWSDRWRRSPGWKRR</sequence>